<gene>
    <name evidence="2" type="ORF">RXV79_06270</name>
</gene>
<keyword evidence="3" id="KW-1185">Reference proteome</keyword>
<dbReference type="PANTHER" id="PTHR30136:SF34">
    <property type="entry name" value="TRANSCRIPTIONAL REGULATOR"/>
    <property type="match status" value="1"/>
</dbReference>
<evidence type="ECO:0000313" key="3">
    <source>
        <dbReference type="Proteomes" id="UP001303946"/>
    </source>
</evidence>
<dbReference type="InterPro" id="IPR036390">
    <property type="entry name" value="WH_DNA-bd_sf"/>
</dbReference>
<protein>
    <submittedName>
        <fullName evidence="2">Helix-turn-helix domain-containing protein</fullName>
    </submittedName>
</protein>
<feature type="domain" description="HTH iclR-type" evidence="1">
    <location>
        <begin position="7"/>
        <end position="67"/>
    </location>
</feature>
<dbReference type="Gene3D" id="1.10.10.10">
    <property type="entry name" value="Winged helix-like DNA-binding domain superfamily/Winged helix DNA-binding domain"/>
    <property type="match status" value="1"/>
</dbReference>
<dbReference type="InterPro" id="IPR050707">
    <property type="entry name" value="HTH_MetabolicPath_Reg"/>
</dbReference>
<name>A0ABZ0CXL2_9BURK</name>
<dbReference type="PROSITE" id="PS51077">
    <property type="entry name" value="HTH_ICLR"/>
    <property type="match status" value="1"/>
</dbReference>
<dbReference type="InterPro" id="IPR005471">
    <property type="entry name" value="Tscrpt_reg_IclR_N"/>
</dbReference>
<accession>A0ABZ0CXL2</accession>
<dbReference type="Proteomes" id="UP001303946">
    <property type="component" value="Chromosome"/>
</dbReference>
<dbReference type="RefSeq" id="WP_294371542.1">
    <property type="nucleotide sequence ID" value="NZ_CP136336.1"/>
</dbReference>
<dbReference type="PANTHER" id="PTHR30136">
    <property type="entry name" value="HELIX-TURN-HELIX TRANSCRIPTIONAL REGULATOR, ICLR FAMILY"/>
    <property type="match status" value="1"/>
</dbReference>
<proteinExistence type="predicted"/>
<reference evidence="2 3" key="1">
    <citation type="submission" date="2023-10" db="EMBL/GenBank/DDBJ databases">
        <title>Bacteria for the degradation of biodegradable plastic PBAT(Polybutylene adipate terephthalate).</title>
        <authorList>
            <person name="Weon H.-Y."/>
            <person name="Yeon J."/>
        </authorList>
    </citation>
    <scope>NUCLEOTIDE SEQUENCE [LARGE SCALE GENOMIC DNA]</scope>
    <source>
        <strain evidence="2 3">SBD 7-3</strain>
    </source>
</reference>
<dbReference type="SMART" id="SM00346">
    <property type="entry name" value="HTH_ICLR"/>
    <property type="match status" value="1"/>
</dbReference>
<dbReference type="Pfam" id="PF09339">
    <property type="entry name" value="HTH_IclR"/>
    <property type="match status" value="1"/>
</dbReference>
<dbReference type="InterPro" id="IPR036388">
    <property type="entry name" value="WH-like_DNA-bd_sf"/>
</dbReference>
<dbReference type="EMBL" id="CP136336">
    <property type="protein sequence ID" value="WOB09665.1"/>
    <property type="molecule type" value="Genomic_DNA"/>
</dbReference>
<evidence type="ECO:0000313" key="2">
    <source>
        <dbReference type="EMBL" id="WOB09665.1"/>
    </source>
</evidence>
<sequence length="97" mass="10353">MADKNFVSSLDKGLQVLGCFGRQHARLTVSEAARLTGSTPASARRSLLTLQALGYLDSDGKRFWMLPKALLIAHAYQFPPDAAACAAAAGRSLRAHP</sequence>
<organism evidence="2 3">
    <name type="scientific">Piscinibacter gummiphilus</name>
    <dbReference type="NCBI Taxonomy" id="946333"/>
    <lineage>
        <taxon>Bacteria</taxon>
        <taxon>Pseudomonadati</taxon>
        <taxon>Pseudomonadota</taxon>
        <taxon>Betaproteobacteria</taxon>
        <taxon>Burkholderiales</taxon>
        <taxon>Sphaerotilaceae</taxon>
        <taxon>Piscinibacter</taxon>
    </lineage>
</organism>
<evidence type="ECO:0000259" key="1">
    <source>
        <dbReference type="PROSITE" id="PS51077"/>
    </source>
</evidence>
<dbReference type="SUPFAM" id="SSF46785">
    <property type="entry name" value="Winged helix' DNA-binding domain"/>
    <property type="match status" value="1"/>
</dbReference>